<dbReference type="Gene3D" id="1.10.530.10">
    <property type="match status" value="1"/>
</dbReference>
<dbReference type="InterPro" id="IPR000189">
    <property type="entry name" value="Transglyc_AS"/>
</dbReference>
<evidence type="ECO:0000256" key="2">
    <source>
        <dbReference type="SAM" id="Coils"/>
    </source>
</evidence>
<accession>A0A0S4PXJ2</accession>
<feature type="domain" description="Transglycosylase SLT" evidence="4">
    <location>
        <begin position="293"/>
        <end position="419"/>
    </location>
</feature>
<feature type="domain" description="Murein transglycosylase-C N-terminal" evidence="5">
    <location>
        <begin position="134"/>
        <end position="288"/>
    </location>
</feature>
<keyword evidence="6" id="KW-0326">Glycosidase</keyword>
<dbReference type="GO" id="GO:0016020">
    <property type="term" value="C:membrane"/>
    <property type="evidence" value="ECO:0007669"/>
    <property type="project" value="InterPro"/>
</dbReference>
<dbReference type="PANTHER" id="PTHR37423">
    <property type="entry name" value="SOLUBLE LYTIC MUREIN TRANSGLYCOSYLASE-RELATED"/>
    <property type="match status" value="1"/>
</dbReference>
<dbReference type="InterPro" id="IPR023346">
    <property type="entry name" value="Lysozyme-like_dom_sf"/>
</dbReference>
<name>A0A0S4PXJ2_9HELI</name>
<gene>
    <name evidence="6" type="ORF">BN2458_PEG1033</name>
</gene>
<dbReference type="EC" id="3.2.1.-" evidence="6"/>
<dbReference type="Pfam" id="PF01464">
    <property type="entry name" value="SLT"/>
    <property type="match status" value="1"/>
</dbReference>
<dbReference type="Pfam" id="PF11873">
    <property type="entry name" value="Mltc_N"/>
    <property type="match status" value="1"/>
</dbReference>
<keyword evidence="3" id="KW-1133">Transmembrane helix</keyword>
<dbReference type="GO" id="GO:0000270">
    <property type="term" value="P:peptidoglycan metabolic process"/>
    <property type="evidence" value="ECO:0007669"/>
    <property type="project" value="InterPro"/>
</dbReference>
<evidence type="ECO:0000256" key="1">
    <source>
        <dbReference type="ARBA" id="ARBA00007734"/>
    </source>
</evidence>
<evidence type="ECO:0000259" key="5">
    <source>
        <dbReference type="Pfam" id="PF11873"/>
    </source>
</evidence>
<dbReference type="KEGG" id="hty:BN2458_PEG1033"/>
<dbReference type="SUPFAM" id="SSF53955">
    <property type="entry name" value="Lysozyme-like"/>
    <property type="match status" value="1"/>
</dbReference>
<keyword evidence="3" id="KW-0812">Transmembrane</keyword>
<keyword evidence="2" id="KW-0175">Coiled coil</keyword>
<evidence type="ECO:0000259" key="4">
    <source>
        <dbReference type="Pfam" id="PF01464"/>
    </source>
</evidence>
<evidence type="ECO:0000313" key="6">
    <source>
        <dbReference type="EMBL" id="CUU39918.1"/>
    </source>
</evidence>
<organism evidence="6 7">
    <name type="scientific">Helicobacter typhlonius</name>
    <dbReference type="NCBI Taxonomy" id="76936"/>
    <lineage>
        <taxon>Bacteria</taxon>
        <taxon>Pseudomonadati</taxon>
        <taxon>Campylobacterota</taxon>
        <taxon>Epsilonproteobacteria</taxon>
        <taxon>Campylobacterales</taxon>
        <taxon>Helicobacteraceae</taxon>
        <taxon>Helicobacter</taxon>
    </lineage>
</organism>
<dbReference type="PATRIC" id="fig|76936.10.peg.1008"/>
<dbReference type="GO" id="GO:0016798">
    <property type="term" value="F:hydrolase activity, acting on glycosyl bonds"/>
    <property type="evidence" value="ECO:0007669"/>
    <property type="project" value="UniProtKB-KW"/>
</dbReference>
<dbReference type="AlphaFoldDB" id="A0A0S4PXJ2"/>
<dbReference type="PANTHER" id="PTHR37423:SF2">
    <property type="entry name" value="MEMBRANE-BOUND LYTIC MUREIN TRANSGLYCOSYLASE C"/>
    <property type="match status" value="1"/>
</dbReference>
<reference evidence="7" key="1">
    <citation type="submission" date="2015-11" db="EMBL/GenBank/DDBJ databases">
        <authorList>
            <person name="Anvar S.Y."/>
        </authorList>
    </citation>
    <scope>NUCLEOTIDE SEQUENCE [LARGE SCALE GENOMIC DNA]</scope>
</reference>
<dbReference type="CDD" id="cd16893">
    <property type="entry name" value="LT_MltC_MltE"/>
    <property type="match status" value="1"/>
</dbReference>
<sequence length="459" mass="52137">MPLLASRFISLKSLKMDKILTFYDRIRNFSLIKRKVLILVMEYVLSIFASFCCQCAFHLCAFSSLLTRIRAFMRYFLSFCVALSILCLLQSCATNNTYVDINDDPHYAIRQIAGNQLRSYANDNKALLRNIQEAKKQYNKITQTLSGNVAKQWANEDISLPSAQTYVKYSNQYKIKTSINFANGAIRIESLAGAIALEKAISNTLLMPQNPSNVDLYSSADFKIEGKPFLAGLVKDNEGQDILTQWRADRYAKYLIENHLKTRKDSNGKSVDYVDLQMVGDYQSKSEHRYEELVRKYAHKYNISPALVLGIIQTESNFNPYAVSAAPAYGLMQIVPSTAGADAYELINGKKGQPTKQMLFNPETNIEYGVAYLSILFNRYLPNVKDKQSQEYCVITAYNAGAGSVLRTFHNDKNQAFNRINALSSSKVYDTLRSKLPSDEGRRYLLKVSTFKKNYEHIK</sequence>
<dbReference type="Proteomes" id="UP000064525">
    <property type="component" value="Chromosome I"/>
</dbReference>
<dbReference type="PROSITE" id="PS00922">
    <property type="entry name" value="TRANSGLYCOSYLASE"/>
    <property type="match status" value="1"/>
</dbReference>
<dbReference type="InterPro" id="IPR008258">
    <property type="entry name" value="Transglycosylase_SLT_dom_1"/>
</dbReference>
<protein>
    <submittedName>
        <fullName evidence="6">Membrane-bound lytic murein transglycosylase C</fullName>
        <ecNumber evidence="6">3.2.1.-</ecNumber>
    </submittedName>
</protein>
<proteinExistence type="inferred from homology"/>
<comment type="similarity">
    <text evidence="1">Belongs to the transglycosylase Slt family.</text>
</comment>
<feature type="transmembrane region" description="Helical" evidence="3">
    <location>
        <begin position="72"/>
        <end position="91"/>
    </location>
</feature>
<evidence type="ECO:0000256" key="3">
    <source>
        <dbReference type="SAM" id="Phobius"/>
    </source>
</evidence>
<keyword evidence="3" id="KW-0472">Membrane</keyword>
<dbReference type="GO" id="GO:0008933">
    <property type="term" value="F:peptidoglycan lytic transglycosylase activity"/>
    <property type="evidence" value="ECO:0007669"/>
    <property type="project" value="InterPro"/>
</dbReference>
<evidence type="ECO:0000313" key="7">
    <source>
        <dbReference type="Proteomes" id="UP000064525"/>
    </source>
</evidence>
<feature type="coiled-coil region" evidence="2">
    <location>
        <begin position="117"/>
        <end position="144"/>
    </location>
</feature>
<dbReference type="InterPro" id="IPR024570">
    <property type="entry name" value="Murein_transglycosylaseC_N"/>
</dbReference>
<keyword evidence="6" id="KW-0378">Hydrolase</keyword>
<feature type="transmembrane region" description="Helical" evidence="3">
    <location>
        <begin position="36"/>
        <end position="60"/>
    </location>
</feature>
<dbReference type="EMBL" id="LN907858">
    <property type="protein sequence ID" value="CUU39918.1"/>
    <property type="molecule type" value="Genomic_DNA"/>
</dbReference>